<dbReference type="Proteomes" id="UP001412239">
    <property type="component" value="Unassembled WGS sequence"/>
</dbReference>
<proteinExistence type="predicted"/>
<name>A0A292PYC3_9PEZI</name>
<evidence type="ECO:0000313" key="3">
    <source>
        <dbReference type="Proteomes" id="UP001412239"/>
    </source>
</evidence>
<protein>
    <submittedName>
        <fullName evidence="2">Uncharacterized protein</fullName>
    </submittedName>
</protein>
<feature type="compositionally biased region" description="Low complexity" evidence="1">
    <location>
        <begin position="103"/>
        <end position="139"/>
    </location>
</feature>
<gene>
    <name evidence="2" type="ORF">GSTUAT00003329001</name>
</gene>
<feature type="compositionally biased region" description="Low complexity" evidence="1">
    <location>
        <begin position="259"/>
        <end position="280"/>
    </location>
</feature>
<accession>A0A292PYC3</accession>
<reference evidence="2" key="1">
    <citation type="submission" date="2015-10" db="EMBL/GenBank/DDBJ databases">
        <authorList>
            <person name="Regsiter A."/>
            <person name="william w."/>
        </authorList>
    </citation>
    <scope>NUCLEOTIDE SEQUENCE</scope>
    <source>
        <strain evidence="2">Montdore</strain>
    </source>
</reference>
<feature type="region of interest" description="Disordered" evidence="1">
    <location>
        <begin position="259"/>
        <end position="282"/>
    </location>
</feature>
<feature type="region of interest" description="Disordered" evidence="1">
    <location>
        <begin position="99"/>
        <end position="149"/>
    </location>
</feature>
<feature type="region of interest" description="Disordered" evidence="1">
    <location>
        <begin position="184"/>
        <end position="217"/>
    </location>
</feature>
<evidence type="ECO:0000313" key="2">
    <source>
        <dbReference type="EMBL" id="CUS12592.1"/>
    </source>
</evidence>
<dbReference type="AlphaFoldDB" id="A0A292PYC3"/>
<evidence type="ECO:0000256" key="1">
    <source>
        <dbReference type="SAM" id="MobiDB-lite"/>
    </source>
</evidence>
<keyword evidence="3" id="KW-1185">Reference proteome</keyword>
<sequence>MSAEAPLRLYISPLTRPYTIPYRRAQTFDDFRTTADRILVSCIETGELQAGCSESVPQPSNWNVVDETGAIVSSVLWQDLVVPGGTYCLLPRQEIAAISSPMRTSQSHSSATESAATTRSRSTTAVSSASISPVSSPPGSVSPPAPGNEIRSVSYRDALSTAVIGAGRPNSGSNYSFFGGDDDNGVRLRSESPPSSCSRSLEQRGDSHTHKPQNSQITLASRSLITSGSPWSAVVANGLTPQPPHQTQQHNPNAHLATTTTTTTTTSNNHSNNNNPGPTTVSDWTVVQTRKPVTQPTIKPLVQIKVWKNETVPSSARSYTVPPAISVGEFIERIGGREGCRVQEMKRVREGFLPGLTYMWGTQKSIEDVGWADKKRGTVGVFLHMPPRFD</sequence>
<feature type="compositionally biased region" description="Low complexity" evidence="1">
    <location>
        <begin position="191"/>
        <end position="200"/>
    </location>
</feature>
<dbReference type="EMBL" id="LN890988">
    <property type="protein sequence ID" value="CUS12592.1"/>
    <property type="molecule type" value="Genomic_DNA"/>
</dbReference>
<organism evidence="2 3">
    <name type="scientific">Tuber aestivum</name>
    <name type="common">summer truffle</name>
    <dbReference type="NCBI Taxonomy" id="59557"/>
    <lineage>
        <taxon>Eukaryota</taxon>
        <taxon>Fungi</taxon>
        <taxon>Dikarya</taxon>
        <taxon>Ascomycota</taxon>
        <taxon>Pezizomycotina</taxon>
        <taxon>Pezizomycetes</taxon>
        <taxon>Pezizales</taxon>
        <taxon>Tuberaceae</taxon>
        <taxon>Tuber</taxon>
    </lineage>
</organism>